<proteinExistence type="predicted"/>
<name>B5BTX4_9CAUD</name>
<evidence type="ECO:0000313" key="8">
    <source>
        <dbReference type="Proteomes" id="UP000001854"/>
    </source>
</evidence>
<comment type="subcellular location">
    <subcellularLocation>
        <location evidence="1">Virion</location>
    </subcellularLocation>
</comment>
<evidence type="ECO:0000259" key="5">
    <source>
        <dbReference type="Pfam" id="PF02018"/>
    </source>
</evidence>
<dbReference type="GeneID" id="6870742"/>
<dbReference type="SUPFAM" id="SSF49785">
    <property type="entry name" value="Galactose-binding domain-like"/>
    <property type="match status" value="1"/>
</dbReference>
<dbReference type="GO" id="GO:0016798">
    <property type="term" value="F:hydrolase activity, acting on glycosyl bonds"/>
    <property type="evidence" value="ECO:0007669"/>
    <property type="project" value="InterPro"/>
</dbReference>
<dbReference type="GO" id="GO:0098015">
    <property type="term" value="C:virus tail"/>
    <property type="evidence" value="ECO:0007669"/>
    <property type="project" value="UniProtKB-KW"/>
</dbReference>
<dbReference type="Pfam" id="PF02018">
    <property type="entry name" value="CBM_4_9"/>
    <property type="match status" value="1"/>
</dbReference>
<feature type="domain" description="Bacteriophage T7 tail fibre protein-like N-terminal" evidence="6">
    <location>
        <begin position="21"/>
        <end position="132"/>
    </location>
</feature>
<keyword evidence="4" id="KW-0946">Virion</keyword>
<keyword evidence="2" id="KW-1227">Viral tail protein</keyword>
<evidence type="ECO:0000313" key="7">
    <source>
        <dbReference type="EMBL" id="BAG70396.1"/>
    </source>
</evidence>
<evidence type="ECO:0000259" key="6">
    <source>
        <dbReference type="Pfam" id="PF03906"/>
    </source>
</evidence>
<keyword evidence="8" id="KW-1185">Reference proteome</keyword>
<dbReference type="Gene3D" id="2.60.120.260">
    <property type="entry name" value="Galactose-binding domain-like"/>
    <property type="match status" value="1"/>
</dbReference>
<evidence type="ECO:0000256" key="2">
    <source>
        <dbReference type="ARBA" id="ARBA00022732"/>
    </source>
</evidence>
<dbReference type="OrthoDB" id="25966at10239"/>
<dbReference type="InterPro" id="IPR003305">
    <property type="entry name" value="CenC_carb-bd"/>
</dbReference>
<accession>B5BTX4</accession>
<reference evidence="7 8" key="1">
    <citation type="journal article" date="2009" name="J. Bacteriol.">
        <title>Genomic characterization of Ralstonia solanacearum phage phiRSB1, a T7-like wide-host-range phage.</title>
        <authorList>
            <person name="Kawasaki T."/>
            <person name="Shimizu M."/>
            <person name="Satsuma H."/>
            <person name="Fujiwara A."/>
            <person name="Fujie M."/>
            <person name="Usami S."/>
            <person name="Yamada T."/>
        </authorList>
    </citation>
    <scope>NUCLEOTIDE SEQUENCE [LARGE SCALE GENOMIC DNA]</scope>
</reference>
<keyword evidence="3" id="KW-0378">Hydrolase</keyword>
<feature type="domain" description="CBM-cenC" evidence="5">
    <location>
        <begin position="395"/>
        <end position="456"/>
    </location>
</feature>
<dbReference type="InterPro" id="IPR005604">
    <property type="entry name" value="Phage_T7_tail_fibre-like_N"/>
</dbReference>
<evidence type="ECO:0000256" key="1">
    <source>
        <dbReference type="ARBA" id="ARBA00004328"/>
    </source>
</evidence>
<dbReference type="Proteomes" id="UP000001854">
    <property type="component" value="Segment"/>
</dbReference>
<dbReference type="KEGG" id="vg:6870742"/>
<dbReference type="InterPro" id="IPR008979">
    <property type="entry name" value="Galactose-bd-like_sf"/>
</dbReference>
<organism evidence="7 8">
    <name type="scientific">Ralstonia phage RSB1</name>
    <dbReference type="NCBI Taxonomy" id="551790"/>
    <lineage>
        <taxon>Viruses</taxon>
        <taxon>Duplodnaviria</taxon>
        <taxon>Heunggongvirae</taxon>
        <taxon>Uroviricota</taxon>
        <taxon>Caudoviricetes</taxon>
        <taxon>Autographivirales</taxon>
        <taxon>Autonotataviridae</taxon>
        <taxon>Okabevirinae</taxon>
        <taxon>Higashivirus</taxon>
        <taxon>Higashivirus RSB1</taxon>
    </lineage>
</organism>
<protein>
    <submittedName>
        <fullName evidence="7">Putative phage tail fiber protein</fullName>
    </submittedName>
</protein>
<dbReference type="RefSeq" id="YP_002213727.1">
    <property type="nucleotide sequence ID" value="NC_011201.1"/>
</dbReference>
<dbReference type="Pfam" id="PF03906">
    <property type="entry name" value="Phage_T7_tail"/>
    <property type="match status" value="1"/>
</dbReference>
<evidence type="ECO:0000256" key="3">
    <source>
        <dbReference type="ARBA" id="ARBA00022801"/>
    </source>
</evidence>
<evidence type="ECO:0000256" key="4">
    <source>
        <dbReference type="ARBA" id="ARBA00022844"/>
    </source>
</evidence>
<dbReference type="EMBL" id="AB451219">
    <property type="protein sequence ID" value="BAG70396.1"/>
    <property type="molecule type" value="Genomic_DNA"/>
</dbReference>
<sequence length="622" mass="64428">MAGEQLLPWIDSGDAEGNRNSMQNFEGDGIITSWDFNFAGGYISTADVKAYIYRTASGLTDAIDPVVLTGPNTIEVIPAVPDGDFLVVYRDTPKDMPLVDYTTGAVLDEANLDKSNKQAIFVAAEMSDRFDAINASSADAIARSFEALTIANAADDKADSALAASAAAVSTANAAQAAAAAAVATANDASDVANGIAATADAAFAAASAAVDTANAAEATANGIAGTANTALANSNTAISTANAAAADAQTALDTIDAAVANKISKDGSIDFTGHQKLLNSTPSDPLHAASKGYVDAVKTATLKAGNNYLDNTEFVWNLSPLSSLPAGTGTRWLAARWHHTSSGSTHAVEMLPFAMGQTDVPDNPRNYLHVTCASVAGASNWCNLGQALETVTTLSGQTVTFSFWARADGTKPISVEFVQYFGNGGSPSAEVNGIGTTKFTLSTTWTKYSVTVAIPSVAGKTMGTTLSGFLSAQIWLDAGSTFNTRIGSLGQQNIVFDIAHPKLEVGSEATPYVPRGFGEDLANIGRYWSKVRFFANAGPAANYTGHSMAHRVPMYPGNVNVQFTDDVGNFNRVTTNAAGNNQALTGGAIGSNDTSFTYDFLTASTGNWVAGFSYARCELVG</sequence>